<dbReference type="Proteomes" id="UP000305729">
    <property type="component" value="Chromosome 1"/>
</dbReference>
<dbReference type="EMBL" id="CP045429">
    <property type="protein sequence ID" value="QPB83485.1"/>
    <property type="molecule type" value="Genomic_DNA"/>
</dbReference>
<evidence type="ECO:0000313" key="2">
    <source>
        <dbReference type="Proteomes" id="UP000305729"/>
    </source>
</evidence>
<proteinExistence type="predicted"/>
<sequence>MEGNSAFFVIYSVSQAVEALIGIVSTIVVSIAAYKFSQVKGLPWGNVLFYSILGFVAVSMAQWVTIDILMESAADSEILVESIFFVILSIPFLLACIALYKIASHIGDDA</sequence>
<reference evidence="1 2" key="1">
    <citation type="submission" date="2019-10" db="EMBL/GenBank/DDBJ databases">
        <title>Pseudoalteromonas rubra S4059.</title>
        <authorList>
            <person name="Paulsen S."/>
            <person name="Wang X."/>
        </authorList>
    </citation>
    <scope>NUCLEOTIDE SEQUENCE [LARGE SCALE GENOMIC DNA]</scope>
    <source>
        <strain evidence="1 2">S4059</strain>
    </source>
</reference>
<accession>A0A5S3V444</accession>
<evidence type="ECO:0000313" key="1">
    <source>
        <dbReference type="EMBL" id="QPB83485.1"/>
    </source>
</evidence>
<organism evidence="1 2">
    <name type="scientific">Pseudoalteromonas rubra</name>
    <dbReference type="NCBI Taxonomy" id="43658"/>
    <lineage>
        <taxon>Bacteria</taxon>
        <taxon>Pseudomonadati</taxon>
        <taxon>Pseudomonadota</taxon>
        <taxon>Gammaproteobacteria</taxon>
        <taxon>Alteromonadales</taxon>
        <taxon>Pseudoalteromonadaceae</taxon>
        <taxon>Pseudoalteromonas</taxon>
    </lineage>
</organism>
<name>A0A5S3V444_9GAMM</name>
<dbReference type="AlphaFoldDB" id="A0A5S3V444"/>
<protein>
    <submittedName>
        <fullName evidence="1">Uncharacterized protein</fullName>
    </submittedName>
</protein>
<dbReference type="RefSeq" id="WP_138536574.1">
    <property type="nucleotide sequence ID" value="NZ_CP045429.1"/>
</dbReference>
<gene>
    <name evidence="1" type="ORF">CWC22_010995</name>
</gene>